<dbReference type="InterPro" id="IPR039109">
    <property type="entry name" value="Ribosomal_eL30-like"/>
</dbReference>
<evidence type="ECO:0000313" key="5">
    <source>
        <dbReference type="EMBL" id="BFG01262.1"/>
    </source>
</evidence>
<evidence type="ECO:0000313" key="6">
    <source>
        <dbReference type="Proteomes" id="UP001500889"/>
    </source>
</evidence>
<keyword evidence="2" id="KW-0687">Ribonucleoprotein</keyword>
<keyword evidence="1 5" id="KW-0689">Ribosomal protein</keyword>
<dbReference type="Gene3D" id="3.30.1330.30">
    <property type="match status" value="1"/>
</dbReference>
<dbReference type="Pfam" id="PF01248">
    <property type="entry name" value="Ribosomal_L7Ae"/>
    <property type="match status" value="1"/>
</dbReference>
<evidence type="ECO:0000256" key="1">
    <source>
        <dbReference type="ARBA" id="ARBA00022980"/>
    </source>
</evidence>
<organism evidence="5 6">
    <name type="scientific">Drosophila madeirensis</name>
    <name type="common">Fruit fly</name>
    <dbReference type="NCBI Taxonomy" id="30013"/>
    <lineage>
        <taxon>Eukaryota</taxon>
        <taxon>Metazoa</taxon>
        <taxon>Ecdysozoa</taxon>
        <taxon>Arthropoda</taxon>
        <taxon>Hexapoda</taxon>
        <taxon>Insecta</taxon>
        <taxon>Pterygota</taxon>
        <taxon>Neoptera</taxon>
        <taxon>Endopterygota</taxon>
        <taxon>Diptera</taxon>
        <taxon>Brachycera</taxon>
        <taxon>Muscomorpha</taxon>
        <taxon>Ephydroidea</taxon>
        <taxon>Drosophilidae</taxon>
        <taxon>Drosophila</taxon>
        <taxon>Sophophora</taxon>
    </lineage>
</organism>
<name>A0AAU9FYI8_DROMD</name>
<dbReference type="GO" id="GO:1990904">
    <property type="term" value="C:ribonucleoprotein complex"/>
    <property type="evidence" value="ECO:0007669"/>
    <property type="project" value="UniProtKB-KW"/>
</dbReference>
<evidence type="ECO:0000256" key="3">
    <source>
        <dbReference type="SAM" id="MobiDB-lite"/>
    </source>
</evidence>
<accession>A0AAU9FYI8</accession>
<dbReference type="GO" id="GO:0003723">
    <property type="term" value="F:RNA binding"/>
    <property type="evidence" value="ECO:0007669"/>
    <property type="project" value="InterPro"/>
</dbReference>
<evidence type="ECO:0000256" key="2">
    <source>
        <dbReference type="ARBA" id="ARBA00023274"/>
    </source>
</evidence>
<dbReference type="InterPro" id="IPR004038">
    <property type="entry name" value="Ribosomal_eL8/eL30/eS12/Gad45"/>
</dbReference>
<dbReference type="SUPFAM" id="SSF55315">
    <property type="entry name" value="L30e-like"/>
    <property type="match status" value="1"/>
</dbReference>
<keyword evidence="6" id="KW-1185">Reference proteome</keyword>
<evidence type="ECO:0000259" key="4">
    <source>
        <dbReference type="Pfam" id="PF01248"/>
    </source>
</evidence>
<dbReference type="EMBL" id="AP029266">
    <property type="protein sequence ID" value="BFG01262.1"/>
    <property type="molecule type" value="Genomic_DNA"/>
</dbReference>
<dbReference type="GO" id="GO:0005840">
    <property type="term" value="C:ribosome"/>
    <property type="evidence" value="ECO:0007669"/>
    <property type="project" value="UniProtKB-KW"/>
</dbReference>
<gene>
    <name evidence="5" type="ORF">DMAD_01055</name>
</gene>
<feature type="region of interest" description="Disordered" evidence="3">
    <location>
        <begin position="17"/>
        <end position="37"/>
    </location>
</feature>
<reference evidence="5 6" key="1">
    <citation type="submission" date="2024-02" db="EMBL/GenBank/DDBJ databases">
        <title>A chromosome-level genome assembly of Drosophila madeirensis, a fruit fly species endemic to Madeira island.</title>
        <authorList>
            <person name="Tomihara K."/>
            <person name="Llopart A."/>
            <person name="Yamamoto D."/>
        </authorList>
    </citation>
    <scope>NUCLEOTIDE SEQUENCE [LARGE SCALE GENOMIC DNA]</scope>
    <source>
        <strain evidence="5 6">RF1</strain>
    </source>
</reference>
<protein>
    <submittedName>
        <fullName evidence="5">60S ribosomal protein L30-like</fullName>
    </submittedName>
</protein>
<dbReference type="AlphaFoldDB" id="A0AAU9FYI8"/>
<dbReference type="PANTHER" id="PTHR11449">
    <property type="entry name" value="RIBOSOMAL PROTEIN L30"/>
    <property type="match status" value="1"/>
</dbReference>
<proteinExistence type="predicted"/>
<sequence length="137" mass="14661">MKGNSVNEIVAVASPSTTTRHSTIRMRKREPATSEMEGTNENIAAVVKSGECFLGIRQTLRTLHRGRAKLVIIASNISTAMRIKLEQSAAIAMVEIQYYAGTNKELGIACGKSFRVSSMSITDAGDSDILGPSSADN</sequence>
<dbReference type="InterPro" id="IPR029064">
    <property type="entry name" value="Ribosomal_eL30-like_sf"/>
</dbReference>
<feature type="domain" description="Ribosomal protein eL8/eL30/eS12/Gadd45" evidence="4">
    <location>
        <begin position="40"/>
        <end position="130"/>
    </location>
</feature>
<dbReference type="Proteomes" id="UP001500889">
    <property type="component" value="Chromosome A"/>
</dbReference>
<dbReference type="NCBIfam" id="NF002172">
    <property type="entry name" value="PRK01018.1"/>
    <property type="match status" value="1"/>
</dbReference>